<proteinExistence type="predicted"/>
<dbReference type="AlphaFoldDB" id="A0A5J4SRE1"/>
<evidence type="ECO:0000259" key="1">
    <source>
        <dbReference type="Pfam" id="PF10547"/>
    </source>
</evidence>
<protein>
    <recommendedName>
        <fullName evidence="1">Antirepressor protein ant N-terminal domain-containing protein</fullName>
    </recommendedName>
</protein>
<feature type="domain" description="Antirepressor protein ant N-terminal" evidence="1">
    <location>
        <begin position="3"/>
        <end position="97"/>
    </location>
</feature>
<accession>A0A5J4SRE1</accession>
<name>A0A5J4SRE1_9ZZZZ</name>
<dbReference type="PRINTS" id="PR01994">
    <property type="entry name" value="ANTIREPRESSR"/>
</dbReference>
<gene>
    <name evidence="2" type="ORF">EZS27_004564</name>
    <name evidence="3" type="ORF">EZS27_004593</name>
</gene>
<evidence type="ECO:0000313" key="3">
    <source>
        <dbReference type="EMBL" id="KAA6347981.1"/>
    </source>
</evidence>
<dbReference type="EMBL" id="SNRY01000080">
    <property type="protein sequence ID" value="KAA6347981.1"/>
    <property type="molecule type" value="Genomic_DNA"/>
</dbReference>
<reference evidence="3" key="1">
    <citation type="submission" date="2019-03" db="EMBL/GenBank/DDBJ databases">
        <title>Single cell metagenomics reveals metabolic interactions within the superorganism composed of flagellate Streblomastix strix and complex community of Bacteroidetes bacteria on its surface.</title>
        <authorList>
            <person name="Treitli S.C."/>
            <person name="Kolisko M."/>
            <person name="Husnik F."/>
            <person name="Keeling P."/>
            <person name="Hampl V."/>
        </authorList>
    </citation>
    <scope>NUCLEOTIDE SEQUENCE</scope>
    <source>
        <strain evidence="3">STM</strain>
    </source>
</reference>
<dbReference type="EMBL" id="SNRY01000080">
    <property type="protein sequence ID" value="KAA6347952.1"/>
    <property type="molecule type" value="Genomic_DNA"/>
</dbReference>
<comment type="caution">
    <text evidence="3">The sequence shown here is derived from an EMBL/GenBank/DDBJ whole genome shotgun (WGS) entry which is preliminary data.</text>
</comment>
<dbReference type="Pfam" id="PF10547">
    <property type="entry name" value="P22_AR_N"/>
    <property type="match status" value="1"/>
</dbReference>
<dbReference type="InterPro" id="IPR018875">
    <property type="entry name" value="Antirepressor_Ant_N"/>
</dbReference>
<organism evidence="3">
    <name type="scientific">termite gut metagenome</name>
    <dbReference type="NCBI Taxonomy" id="433724"/>
    <lineage>
        <taxon>unclassified sequences</taxon>
        <taxon>metagenomes</taxon>
        <taxon>organismal metagenomes</taxon>
    </lineage>
</organism>
<sequence>MSATNDTKKLIPIRPICETLGLDYSSHMQIIKESEDWNSIVVLSTTTESDGTEYETLCLPLEFVSGWLFTINPIDVEPEQEFVLAYLMQCCHALCEERSQTETNIKHSPCSVEEGGEL</sequence>
<evidence type="ECO:0000313" key="2">
    <source>
        <dbReference type="EMBL" id="KAA6347952.1"/>
    </source>
</evidence>